<dbReference type="EMBL" id="JAWXYC010000001">
    <property type="protein sequence ID" value="MDX5949938.1"/>
    <property type="molecule type" value="Genomic_DNA"/>
</dbReference>
<dbReference type="AlphaFoldDB" id="A0A4D8QQF0"/>
<reference evidence="1 4" key="2">
    <citation type="submission" date="2023-11" db="EMBL/GenBank/DDBJ databases">
        <title>MicrobeMod: A computational toolkit for identifying prokaryotic methylation and restriction-modification with nanopore sequencing.</title>
        <authorList>
            <person name="Crits-Christoph A."/>
            <person name="Kang S.C."/>
            <person name="Lee H."/>
            <person name="Ostrov N."/>
        </authorList>
    </citation>
    <scope>NUCLEOTIDE SEQUENCE [LARGE SCALE GENOMIC DNA]</scope>
    <source>
        <strain evidence="1 4">ATCC 29145</strain>
    </source>
</reference>
<reference evidence="2 3" key="1">
    <citation type="submission" date="2018-09" db="EMBL/GenBank/DDBJ databases">
        <title>Whole genome based analysis of evolution and adaptive divergence in Indian and Brazilian strains of Azospirillum brasilense.</title>
        <authorList>
            <person name="Singh C."/>
            <person name="Tripathi A.K."/>
        </authorList>
    </citation>
    <scope>NUCLEOTIDE SEQUENCE [LARGE SCALE GENOMIC DNA]</scope>
    <source>
        <strain evidence="2 3">MTCC4038</strain>
        <plasmid evidence="2 3">p3</plasmid>
    </source>
</reference>
<geneLocation type="plasmid" evidence="2 3">
    <name>p3</name>
</geneLocation>
<dbReference type="RefSeq" id="WP_035681717.1">
    <property type="nucleotide sequence ID" value="NZ_CP032342.1"/>
</dbReference>
<name>A0A4D8QQF0_AZOBR</name>
<dbReference type="GeneID" id="56447658"/>
<evidence type="ECO:0000313" key="1">
    <source>
        <dbReference type="EMBL" id="MDX5949938.1"/>
    </source>
</evidence>
<keyword evidence="2" id="KW-0614">Plasmid</keyword>
<dbReference type="Proteomes" id="UP001277471">
    <property type="component" value="Unassembled WGS sequence"/>
</dbReference>
<dbReference type="EMBL" id="CP032342">
    <property type="protein sequence ID" value="QCO12667.1"/>
    <property type="molecule type" value="Genomic_DNA"/>
</dbReference>
<proteinExistence type="predicted"/>
<evidence type="ECO:0000313" key="3">
    <source>
        <dbReference type="Proteomes" id="UP000298774"/>
    </source>
</evidence>
<dbReference type="Proteomes" id="UP000298774">
    <property type="component" value="Plasmid p3"/>
</dbReference>
<organism evidence="2 3">
    <name type="scientific">Azospirillum brasilense</name>
    <dbReference type="NCBI Taxonomy" id="192"/>
    <lineage>
        <taxon>Bacteria</taxon>
        <taxon>Pseudomonadati</taxon>
        <taxon>Pseudomonadota</taxon>
        <taxon>Alphaproteobacteria</taxon>
        <taxon>Rhodospirillales</taxon>
        <taxon>Azospirillaceae</taxon>
        <taxon>Azospirillum</taxon>
    </lineage>
</organism>
<accession>A0A4D8QQF0</accession>
<dbReference type="InterPro" id="IPR044000">
    <property type="entry name" value="Phage_tube_2"/>
</dbReference>
<evidence type="ECO:0000313" key="4">
    <source>
        <dbReference type="Proteomes" id="UP001277471"/>
    </source>
</evidence>
<keyword evidence="4" id="KW-1185">Reference proteome</keyword>
<evidence type="ECO:0000313" key="2">
    <source>
        <dbReference type="EMBL" id="QCO12667.1"/>
    </source>
</evidence>
<dbReference type="Pfam" id="PF18906">
    <property type="entry name" value="Phage_tube_2"/>
    <property type="match status" value="1"/>
</dbReference>
<sequence length="492" mass="51327">MTSSNRVRLAGVLEAVPGTTPVTPRLRQQRVTSIGLTYKTDYEESGELRDDRMNADPLSVGQSNGGQIGIEWHYPVPGSLLDSEIASAFCADWVNTPFRDNDGLSASAVTSVSADAQVVAVTDGPAFAAGHLVRFTGFEAANNGVRKVTAGSATAPAFADGGLLDEAAPGAAARLKVVGFEGASGDLATTLTGLGSTALDFTTLGLSVGQWIKIGGTTDTYRYGTAACNAWVRIVGIAPHELALDNRPAGWAVDAGADKTIRVWHGDVIKNGSQVRSVTLERGFMEQNPPSFIAQTGMRVNSLEFGGEAKKPATGTVAFMGMKGGSSGVALDVAPADAPDMVDYPAMAFSANCGRIGVGGAALGNPDWARAIKFTITNNLSTRDALSDGDGTAPAAVAIRDGACDVKVELDTYFGSRALLSRIESGEKIGVNCRLQKCGRAMIWESPRLTAREGDPGVGGKSQDVTLPAQLTASRDPLTNAQLILNRIEFFQ</sequence>
<gene>
    <name evidence="2" type="ORF">D3868_26905</name>
    <name evidence="1" type="ORF">SIM66_01770</name>
</gene>
<protein>
    <submittedName>
        <fullName evidence="1">Phage tail tube protein</fullName>
    </submittedName>
</protein>